<feature type="domain" description="AAA+ ATPase" evidence="12">
    <location>
        <begin position="139"/>
        <end position="330"/>
    </location>
</feature>
<dbReference type="InterPro" id="IPR013159">
    <property type="entry name" value="DnaA_C"/>
</dbReference>
<feature type="binding site" evidence="8">
    <location>
        <position position="152"/>
    </location>
    <ligand>
        <name>ATP</name>
        <dbReference type="ChEBI" id="CHEBI:30616"/>
    </ligand>
</feature>
<reference evidence="15" key="1">
    <citation type="submission" date="2012-09" db="EMBL/GenBank/DDBJ databases">
        <authorList>
            <person name="Weinstock G."/>
            <person name="Sodergren E."/>
            <person name="Clifton S."/>
            <person name="Fulton L."/>
            <person name="Fulton B."/>
            <person name="Courtney L."/>
            <person name="Fronick C."/>
            <person name="Harrison M."/>
            <person name="Strong C."/>
            <person name="Farmer C."/>
            <person name="Delehaunty K."/>
            <person name="Markovic C."/>
            <person name="Hall O."/>
            <person name="Minx P."/>
            <person name="Tomlinson C."/>
            <person name="Mitreva M."/>
            <person name="Nelson J."/>
            <person name="Hou S."/>
            <person name="Wollam A."/>
            <person name="Pepin K.H."/>
            <person name="Johnson M."/>
            <person name="Bhonagiri V."/>
            <person name="Nash W.E."/>
            <person name="Suruliraj S."/>
            <person name="Warren W."/>
            <person name="Chinwalla A."/>
            <person name="Mardis E.R."/>
            <person name="Wilson R.K."/>
        </authorList>
    </citation>
    <scope>NUCLEOTIDE SEQUENCE [LARGE SCALE GENOMIC DNA]</scope>
    <source>
        <strain evidence="15">OS1</strain>
    </source>
</reference>
<keyword evidence="5 8" id="KW-0067">ATP-binding</keyword>
<dbReference type="SUPFAM" id="SSF48295">
    <property type="entry name" value="TrpR-like"/>
    <property type="match status" value="1"/>
</dbReference>
<dbReference type="Proteomes" id="UP000005273">
    <property type="component" value="Unassembled WGS sequence"/>
</dbReference>
<feature type="region of interest" description="Domain IV, binds dsDNA" evidence="8">
    <location>
        <begin position="323"/>
        <end position="446"/>
    </location>
</feature>
<evidence type="ECO:0000256" key="5">
    <source>
        <dbReference type="ARBA" id="ARBA00022840"/>
    </source>
</evidence>
<evidence type="ECO:0000256" key="7">
    <source>
        <dbReference type="ARBA" id="ARBA00023125"/>
    </source>
</evidence>
<evidence type="ECO:0000313" key="15">
    <source>
        <dbReference type="Proteomes" id="UP000005273"/>
    </source>
</evidence>
<dbReference type="Pfam" id="PF08299">
    <property type="entry name" value="Bac_DnaA_C"/>
    <property type="match status" value="1"/>
</dbReference>
<evidence type="ECO:0000256" key="3">
    <source>
        <dbReference type="ARBA" id="ARBA00022705"/>
    </source>
</evidence>
<protein>
    <recommendedName>
        <fullName evidence="8 9">Chromosomal replication initiator protein DnaA</fullName>
    </recommendedName>
</protein>
<dbReference type="Pfam" id="PF00308">
    <property type="entry name" value="Bac_DnaA"/>
    <property type="match status" value="1"/>
</dbReference>
<feature type="binding site" evidence="8">
    <location>
        <position position="154"/>
    </location>
    <ligand>
        <name>ATP</name>
        <dbReference type="ChEBI" id="CHEBI:30616"/>
    </ligand>
</feature>
<keyword evidence="3 8" id="KW-0235">DNA replication</keyword>
<dbReference type="InterPro" id="IPR010921">
    <property type="entry name" value="Trp_repressor/repl_initiator"/>
</dbReference>
<evidence type="ECO:0000256" key="8">
    <source>
        <dbReference type="HAMAP-Rule" id="MF_00377"/>
    </source>
</evidence>
<comment type="caution">
    <text evidence="14">The sequence shown here is derived from an EMBL/GenBank/DDBJ whole genome shotgun (WGS) entry which is preliminary data.</text>
</comment>
<keyword evidence="7 8" id="KW-0238">DNA-binding</keyword>
<evidence type="ECO:0000256" key="6">
    <source>
        <dbReference type="ARBA" id="ARBA00023121"/>
    </source>
</evidence>
<dbReference type="eggNOG" id="COG0593">
    <property type="taxonomic scope" value="Bacteria"/>
</dbReference>
<dbReference type="InterPro" id="IPR001957">
    <property type="entry name" value="Chromosome_initiator_DnaA"/>
</dbReference>
<comment type="domain">
    <text evidence="8">Domain I is involved in oligomerization and binding regulators, domain II is flexibile and of varying length in different bacteria, domain III forms the AAA+ region, while domain IV binds dsDNA.</text>
</comment>
<dbReference type="InterPro" id="IPR027417">
    <property type="entry name" value="P-loop_NTPase"/>
</dbReference>
<dbReference type="GO" id="GO:0005886">
    <property type="term" value="C:plasma membrane"/>
    <property type="evidence" value="ECO:0007669"/>
    <property type="project" value="TreeGrafter"/>
</dbReference>
<feature type="binding site" evidence="8">
    <location>
        <position position="153"/>
    </location>
    <ligand>
        <name>ATP</name>
        <dbReference type="ChEBI" id="CHEBI:30616"/>
    </ligand>
</feature>
<evidence type="ECO:0000259" key="12">
    <source>
        <dbReference type="SMART" id="SM00382"/>
    </source>
</evidence>
<dbReference type="CDD" id="cd00009">
    <property type="entry name" value="AAA"/>
    <property type="match status" value="1"/>
</dbReference>
<feature type="binding site" evidence="8">
    <location>
        <position position="150"/>
    </location>
    <ligand>
        <name>ATP</name>
        <dbReference type="ChEBI" id="CHEBI:30616"/>
    </ligand>
</feature>
<evidence type="ECO:0000256" key="10">
    <source>
        <dbReference type="RuleBase" id="RU000577"/>
    </source>
</evidence>
<dbReference type="GO" id="GO:0006275">
    <property type="term" value="P:regulation of DNA replication"/>
    <property type="evidence" value="ECO:0007669"/>
    <property type="project" value="UniProtKB-UniRule"/>
</dbReference>
<evidence type="ECO:0000256" key="9">
    <source>
        <dbReference type="NCBIfam" id="TIGR00362"/>
    </source>
</evidence>
<dbReference type="PANTHER" id="PTHR30050">
    <property type="entry name" value="CHROMOSOMAL REPLICATION INITIATOR PROTEIN DNAA"/>
    <property type="match status" value="1"/>
</dbReference>
<comment type="subunit">
    <text evidence="8">Oligomerizes as a right-handed, spiral filament on DNA at oriC.</text>
</comment>
<evidence type="ECO:0000256" key="2">
    <source>
        <dbReference type="ARBA" id="ARBA00022490"/>
    </source>
</evidence>
<dbReference type="GO" id="GO:0006270">
    <property type="term" value="P:DNA replication initiation"/>
    <property type="evidence" value="ECO:0007669"/>
    <property type="project" value="UniProtKB-UniRule"/>
</dbReference>
<sequence>MDDKLNDTWKDILSIAREKLPQGATEIWLKTCLPISLDRGKLVLDVPNVFVKEQIQSRFLSGLKDLVADRGIAREVELVVGTEVRDGEQKRAENALKQPPPPNPDGLNPNYYFDTFVVGKSNRLAHAASLAVAESPGVAYNPLFIWGGVGLGKTHLMHAIGHYVLEHLPGARVVYASSEKFTNELISAIQNNKTQEFKAKFRNVDILLIDDIQFLANKESTQEEFFHTFNSLHNAKRQIVLSSDRPPKEIQSIEQRLVSRFEWGLVTDIQPPDLETRIAILQKKAEFRGYDIPEDVVYFLAQNIPSNIRELEGALNRIIACSQLNMEPITVENATEWLKDIIKMQQQGPISVDLIQDAVASYFGFDVEDLKSSKRTADIALARQVAMYLSRELTESSLQQIGIAFNKKDHTTVLHACRKIEEMMKEDLKMKKIVDNLLSNLRSNSG</sequence>
<dbReference type="Pfam" id="PF11638">
    <property type="entry name" value="DnaA_N"/>
    <property type="match status" value="1"/>
</dbReference>
<feature type="region of interest" description="Domain III, AAA+ region" evidence="8">
    <location>
        <begin position="106"/>
        <end position="322"/>
    </location>
</feature>
<dbReference type="InterPro" id="IPR024633">
    <property type="entry name" value="DnaA_N_dom"/>
</dbReference>
<comment type="subcellular location">
    <subcellularLocation>
        <location evidence="8">Cytoplasm</location>
    </subcellularLocation>
</comment>
<dbReference type="STRING" id="592015.HMPREF1705_04584"/>
<dbReference type="GO" id="GO:0003688">
    <property type="term" value="F:DNA replication origin binding"/>
    <property type="evidence" value="ECO:0007669"/>
    <property type="project" value="UniProtKB-UniRule"/>
</dbReference>
<keyword evidence="15" id="KW-1185">Reference proteome</keyword>
<dbReference type="RefSeq" id="WP_009202051.1">
    <property type="nucleotide sequence ID" value="NZ_ACJX03000001.1"/>
</dbReference>
<dbReference type="PRINTS" id="PR00051">
    <property type="entry name" value="DNAA"/>
</dbReference>
<dbReference type="NCBIfam" id="TIGR00362">
    <property type="entry name" value="DnaA"/>
    <property type="match status" value="1"/>
</dbReference>
<comment type="similarity">
    <text evidence="1 8 11">Belongs to the DnaA family.</text>
</comment>
<evidence type="ECO:0000313" key="14">
    <source>
        <dbReference type="EMBL" id="KRT35313.1"/>
    </source>
</evidence>
<dbReference type="OrthoDB" id="9807019at2"/>
<proteinExistence type="inferred from homology"/>
<evidence type="ECO:0000256" key="1">
    <source>
        <dbReference type="ARBA" id="ARBA00006583"/>
    </source>
</evidence>
<keyword evidence="6 8" id="KW-0446">Lipid-binding</keyword>
<dbReference type="Gene3D" id="3.30.300.180">
    <property type="match status" value="1"/>
</dbReference>
<dbReference type="Gene3D" id="3.40.50.300">
    <property type="entry name" value="P-loop containing nucleotide triphosphate hydrolases"/>
    <property type="match status" value="1"/>
</dbReference>
<dbReference type="InterPro" id="IPR018312">
    <property type="entry name" value="Chromosome_initiator_DnaA_CS"/>
</dbReference>
<dbReference type="HAMAP" id="MF_00377">
    <property type="entry name" value="DnaA_bact"/>
    <property type="match status" value="1"/>
</dbReference>
<name>A0A0T5XAD8_9BACT</name>
<dbReference type="InterPro" id="IPR003593">
    <property type="entry name" value="AAA+_ATPase"/>
</dbReference>
<dbReference type="FunFam" id="3.40.50.300:FF:000150">
    <property type="entry name" value="Chromosomal replication initiator protein DnaA"/>
    <property type="match status" value="1"/>
</dbReference>
<evidence type="ECO:0000256" key="11">
    <source>
        <dbReference type="RuleBase" id="RU004227"/>
    </source>
</evidence>
<evidence type="ECO:0000256" key="4">
    <source>
        <dbReference type="ARBA" id="ARBA00022741"/>
    </source>
</evidence>
<dbReference type="FunFam" id="1.10.8.60:FF:000003">
    <property type="entry name" value="Chromosomal replication initiator protein DnaA"/>
    <property type="match status" value="1"/>
</dbReference>
<dbReference type="InterPro" id="IPR013317">
    <property type="entry name" value="DnaA_dom"/>
</dbReference>
<accession>A0A0T5XAD8</accession>
<dbReference type="Gene3D" id="1.10.1750.10">
    <property type="match status" value="1"/>
</dbReference>
<dbReference type="InterPro" id="IPR020591">
    <property type="entry name" value="Chromosome_initiator_DnaA-like"/>
</dbReference>
<dbReference type="EMBL" id="ACJX03000001">
    <property type="protein sequence ID" value="KRT35313.1"/>
    <property type="molecule type" value="Genomic_DNA"/>
</dbReference>
<keyword evidence="2 8" id="KW-0963">Cytoplasm</keyword>
<dbReference type="GO" id="GO:0005737">
    <property type="term" value="C:cytoplasm"/>
    <property type="evidence" value="ECO:0007669"/>
    <property type="project" value="UniProtKB-SubCell"/>
</dbReference>
<dbReference type="SUPFAM" id="SSF52540">
    <property type="entry name" value="P-loop containing nucleoside triphosphate hydrolases"/>
    <property type="match status" value="1"/>
</dbReference>
<dbReference type="SMART" id="SM00760">
    <property type="entry name" value="Bac_DnaA_C"/>
    <property type="match status" value="1"/>
</dbReference>
<keyword evidence="4 8" id="KW-0547">Nucleotide-binding</keyword>
<comment type="caution">
    <text evidence="8">Lacks conserved residue(s) required for the propagation of feature annotation.</text>
</comment>
<evidence type="ECO:0000259" key="13">
    <source>
        <dbReference type="SMART" id="SM00760"/>
    </source>
</evidence>
<dbReference type="PANTHER" id="PTHR30050:SF2">
    <property type="entry name" value="CHROMOSOMAL REPLICATION INITIATOR PROTEIN DNAA"/>
    <property type="match status" value="1"/>
</dbReference>
<dbReference type="GO" id="GO:0005524">
    <property type="term" value="F:ATP binding"/>
    <property type="evidence" value="ECO:0007669"/>
    <property type="project" value="UniProtKB-UniRule"/>
</dbReference>
<gene>
    <name evidence="8" type="primary">dnaA</name>
    <name evidence="14" type="ORF">HMPREF1705_04584</name>
</gene>
<dbReference type="Gene3D" id="1.10.8.60">
    <property type="match status" value="1"/>
</dbReference>
<dbReference type="GO" id="GO:0008289">
    <property type="term" value="F:lipid binding"/>
    <property type="evidence" value="ECO:0007669"/>
    <property type="project" value="UniProtKB-KW"/>
</dbReference>
<dbReference type="InterPro" id="IPR038454">
    <property type="entry name" value="DnaA_N_sf"/>
</dbReference>
<dbReference type="AlphaFoldDB" id="A0A0T5XAD8"/>
<feature type="region of interest" description="Domain I, interacts with DnaA modulators" evidence="8">
    <location>
        <begin position="1"/>
        <end position="93"/>
    </location>
</feature>
<comment type="function">
    <text evidence="8 10">Plays an essential role in the initiation and regulation of chromosomal replication. ATP-DnaA binds to the origin of replication (oriC) to initiate formation of the DNA replication initiation complex once per cell cycle. Binds the DnaA box (a 9 base pair repeat at the origin) and separates the double-stranded (ds)DNA. Forms a right-handed helical filament on oriC DNA; dsDNA binds to the exterior of the filament while single-stranded (ss)DNA is stabiized in the filament's interior. The ATP-DnaA-oriC complex binds and stabilizes one strand of the AT-rich DNA unwinding element (DUE), permitting loading of DNA polymerase. After initiation quickly degrades to an ADP-DnaA complex that is not apt for DNA replication. Binds acidic phospholipids.</text>
</comment>
<dbReference type="SMART" id="SM00382">
    <property type="entry name" value="AAA"/>
    <property type="match status" value="1"/>
</dbReference>
<dbReference type="CDD" id="cd06571">
    <property type="entry name" value="Bac_DnaA_C"/>
    <property type="match status" value="1"/>
</dbReference>
<dbReference type="PROSITE" id="PS01008">
    <property type="entry name" value="DNAA"/>
    <property type="match status" value="1"/>
</dbReference>
<feature type="domain" description="Chromosomal replication initiator DnaA C-terminal" evidence="13">
    <location>
        <begin position="351"/>
        <end position="420"/>
    </location>
</feature>
<organism evidence="14 15">
    <name type="scientific">Acetomicrobium hydrogeniformans ATCC BAA-1850</name>
    <dbReference type="NCBI Taxonomy" id="592015"/>
    <lineage>
        <taxon>Bacteria</taxon>
        <taxon>Thermotogati</taxon>
        <taxon>Synergistota</taxon>
        <taxon>Synergistia</taxon>
        <taxon>Synergistales</taxon>
        <taxon>Acetomicrobiaceae</taxon>
        <taxon>Acetomicrobium</taxon>
    </lineage>
</organism>